<proteinExistence type="predicted"/>
<evidence type="ECO:0000313" key="2">
    <source>
        <dbReference type="EMBL" id="RWU10490.1"/>
    </source>
</evidence>
<feature type="transmembrane region" description="Helical" evidence="1">
    <location>
        <begin position="155"/>
        <end position="173"/>
    </location>
</feature>
<organism evidence="2 3">
    <name type="scientific">Pedobacter chitinilyticus</name>
    <dbReference type="NCBI Taxonomy" id="2233776"/>
    <lineage>
        <taxon>Bacteria</taxon>
        <taxon>Pseudomonadati</taxon>
        <taxon>Bacteroidota</taxon>
        <taxon>Sphingobacteriia</taxon>
        <taxon>Sphingobacteriales</taxon>
        <taxon>Sphingobacteriaceae</taxon>
        <taxon>Pedobacter</taxon>
    </lineage>
</organism>
<keyword evidence="3" id="KW-1185">Reference proteome</keyword>
<dbReference type="OrthoDB" id="764994at2"/>
<dbReference type="Proteomes" id="UP000284120">
    <property type="component" value="Unassembled WGS sequence"/>
</dbReference>
<protein>
    <submittedName>
        <fullName evidence="2">Uncharacterized protein</fullName>
    </submittedName>
</protein>
<dbReference type="AlphaFoldDB" id="A0A3S4RTC7"/>
<feature type="transmembrane region" description="Helical" evidence="1">
    <location>
        <begin position="125"/>
        <end position="143"/>
    </location>
</feature>
<reference evidence="2 3" key="1">
    <citation type="submission" date="2018-06" db="EMBL/GenBank/DDBJ databases">
        <title>Pedobacter endophyticus sp. nov., an endophytic bacterium isolated from a leaf of Triticum aestivum.</title>
        <authorList>
            <person name="Zhang L."/>
        </authorList>
    </citation>
    <scope>NUCLEOTIDE SEQUENCE [LARGE SCALE GENOMIC DNA]</scope>
    <source>
        <strain evidence="2 3">CM134L-2</strain>
    </source>
</reference>
<feature type="transmembrane region" description="Helical" evidence="1">
    <location>
        <begin position="225"/>
        <end position="242"/>
    </location>
</feature>
<accession>A0A3S4RTC7</accession>
<keyword evidence="1" id="KW-0472">Membrane</keyword>
<name>A0A3S4RTC7_9SPHI</name>
<feature type="transmembrane region" description="Helical" evidence="1">
    <location>
        <begin position="40"/>
        <end position="58"/>
    </location>
</feature>
<dbReference type="EMBL" id="SAYW01000001">
    <property type="protein sequence ID" value="RWU10490.1"/>
    <property type="molecule type" value="Genomic_DNA"/>
</dbReference>
<feature type="transmembrane region" description="Helical" evidence="1">
    <location>
        <begin position="193"/>
        <end position="213"/>
    </location>
</feature>
<keyword evidence="1" id="KW-0812">Transmembrane</keyword>
<gene>
    <name evidence="2" type="ORF">DPV69_03905</name>
</gene>
<evidence type="ECO:0000256" key="1">
    <source>
        <dbReference type="SAM" id="Phobius"/>
    </source>
</evidence>
<comment type="caution">
    <text evidence="2">The sequence shown here is derived from an EMBL/GenBank/DDBJ whole genome shotgun (WGS) entry which is preliminary data.</text>
</comment>
<sequence length="257" mass="29028">MGFIFIFFIIAIVRKANNIIDSKGQVVDTSMIKGNKLINYFPFVFHVVMASIILLTLFSVKILTEERISILIADISFQFSATLLMVVIGLISPFTGLSNDARQKLLSLNDKGNAFSQWLVEGKNFQLVKILTCVVVVSYFVLAKHLQFPSLDNSLLSGVTVFLIFFYLLNNLIRLFRNPNQFKWDNMVRLSMLFGSIKTAFFLAIGTVVLVFIPSAIMGLDFMNHVNPLIIALLGYNIIMAYNEYKVLKFLRSPASD</sequence>
<dbReference type="RefSeq" id="WP_113645984.1">
    <property type="nucleotide sequence ID" value="NZ_QMHN01000001.1"/>
</dbReference>
<feature type="transmembrane region" description="Helical" evidence="1">
    <location>
        <begin position="70"/>
        <end position="91"/>
    </location>
</feature>
<keyword evidence="1" id="KW-1133">Transmembrane helix</keyword>
<evidence type="ECO:0000313" key="3">
    <source>
        <dbReference type="Proteomes" id="UP000284120"/>
    </source>
</evidence>